<proteinExistence type="predicted"/>
<name>A0ABZ2CJ07_9BACI</name>
<accession>A0ABZ2CJ07</accession>
<keyword evidence="2" id="KW-1185">Reference proteome</keyword>
<evidence type="ECO:0000313" key="2">
    <source>
        <dbReference type="Proteomes" id="UP001357223"/>
    </source>
</evidence>
<dbReference type="RefSeq" id="WP_338452603.1">
    <property type="nucleotide sequence ID" value="NZ_CP137640.1"/>
</dbReference>
<dbReference type="Proteomes" id="UP001357223">
    <property type="component" value="Chromosome"/>
</dbReference>
<evidence type="ECO:0008006" key="3">
    <source>
        <dbReference type="Google" id="ProtNLM"/>
    </source>
</evidence>
<sequence length="157" mass="17744">MFRRPTCMQQCLDAGHDADYCRTWCEPIYMVPTYPYNSYYPYSMPTTYAPMTDFGISQTAPVIQAAFKYPRPHPDWVTIVIRGEGFTSDESITIEIRTFIRGVPTYSDSFDRQADGNGVLYVPERAVSCRRAVLNQSVEVTAYGVTSGASNKVVLYC</sequence>
<reference evidence="1 2" key="1">
    <citation type="submission" date="2023-10" db="EMBL/GenBank/DDBJ databases">
        <title>Niallia locisalis sp.nov. isolated from a salt pond sample.</title>
        <authorList>
            <person name="Li X.-J."/>
            <person name="Dong L."/>
        </authorList>
    </citation>
    <scope>NUCLEOTIDE SEQUENCE [LARGE SCALE GENOMIC DNA]</scope>
    <source>
        <strain evidence="1 2">DSM 29761</strain>
    </source>
</reference>
<dbReference type="EMBL" id="CP137640">
    <property type="protein sequence ID" value="WVX83729.1"/>
    <property type="molecule type" value="Genomic_DNA"/>
</dbReference>
<protein>
    <recommendedName>
        <fullName evidence="3">IPT/TIG domain-containing protein</fullName>
    </recommendedName>
</protein>
<evidence type="ECO:0000313" key="1">
    <source>
        <dbReference type="EMBL" id="WVX83729.1"/>
    </source>
</evidence>
<organism evidence="1 2">
    <name type="scientific">Niallia oryzisoli</name>
    <dbReference type="NCBI Taxonomy" id="1737571"/>
    <lineage>
        <taxon>Bacteria</taxon>
        <taxon>Bacillati</taxon>
        <taxon>Bacillota</taxon>
        <taxon>Bacilli</taxon>
        <taxon>Bacillales</taxon>
        <taxon>Bacillaceae</taxon>
        <taxon>Niallia</taxon>
    </lineage>
</organism>
<gene>
    <name evidence="1" type="ORF">R4Z09_12440</name>
</gene>